<protein>
    <submittedName>
        <fullName evidence="2">Uncharacterized protein</fullName>
    </submittedName>
</protein>
<accession>A0A1F5EBP4</accession>
<dbReference type="Proteomes" id="UP000177481">
    <property type="component" value="Unassembled WGS sequence"/>
</dbReference>
<keyword evidence="1" id="KW-0472">Membrane</keyword>
<feature type="transmembrane region" description="Helical" evidence="1">
    <location>
        <begin position="37"/>
        <end position="58"/>
    </location>
</feature>
<dbReference type="EMBL" id="MEZX01000002">
    <property type="protein sequence ID" value="OGD64686.1"/>
    <property type="molecule type" value="Genomic_DNA"/>
</dbReference>
<organism evidence="2 3">
    <name type="scientific">Candidatus Berkelbacteria bacterium RIFCSPLOWO2_01_FULL_50_28</name>
    <dbReference type="NCBI Taxonomy" id="1797471"/>
    <lineage>
        <taxon>Bacteria</taxon>
        <taxon>Candidatus Berkelbacteria</taxon>
    </lineage>
</organism>
<dbReference type="STRING" id="1797471.A3A71_01365"/>
<proteinExistence type="predicted"/>
<evidence type="ECO:0000313" key="2">
    <source>
        <dbReference type="EMBL" id="OGD64686.1"/>
    </source>
</evidence>
<name>A0A1F5EBP4_9BACT</name>
<evidence type="ECO:0000313" key="3">
    <source>
        <dbReference type="Proteomes" id="UP000177481"/>
    </source>
</evidence>
<keyword evidence="1" id="KW-1133">Transmembrane helix</keyword>
<keyword evidence="1" id="KW-0812">Transmembrane</keyword>
<evidence type="ECO:0000256" key="1">
    <source>
        <dbReference type="SAM" id="Phobius"/>
    </source>
</evidence>
<comment type="caution">
    <text evidence="2">The sequence shown here is derived from an EMBL/GenBank/DDBJ whole genome shotgun (WGS) entry which is preliminary data.</text>
</comment>
<gene>
    <name evidence="2" type="ORF">A3A71_01365</name>
</gene>
<dbReference type="AlphaFoldDB" id="A0A1F5EBP4"/>
<sequence length="72" mass="8209">MGRKARLRKELDLEKRIEEKAAIAIRQKAKRAPMVKFAIRFVAVLLFTIGLLYAGSLINSRIVAQANQEQKK</sequence>
<reference evidence="2 3" key="1">
    <citation type="journal article" date="2016" name="Nat. Commun.">
        <title>Thousands of microbial genomes shed light on interconnected biogeochemical processes in an aquifer system.</title>
        <authorList>
            <person name="Anantharaman K."/>
            <person name="Brown C.T."/>
            <person name="Hug L.A."/>
            <person name="Sharon I."/>
            <person name="Castelle C.J."/>
            <person name="Probst A.J."/>
            <person name="Thomas B.C."/>
            <person name="Singh A."/>
            <person name="Wilkins M.J."/>
            <person name="Karaoz U."/>
            <person name="Brodie E.L."/>
            <person name="Williams K.H."/>
            <person name="Hubbard S.S."/>
            <person name="Banfield J.F."/>
        </authorList>
    </citation>
    <scope>NUCLEOTIDE SEQUENCE [LARGE SCALE GENOMIC DNA]</scope>
</reference>